<proteinExistence type="predicted"/>
<dbReference type="EMBL" id="PNBA02000011">
    <property type="protein sequence ID" value="KAG6408095.1"/>
    <property type="molecule type" value="Genomic_DNA"/>
</dbReference>
<protein>
    <submittedName>
        <fullName evidence="2">Uncharacterized protein</fullName>
    </submittedName>
</protein>
<feature type="region of interest" description="Disordered" evidence="1">
    <location>
        <begin position="1"/>
        <end position="25"/>
    </location>
</feature>
<gene>
    <name evidence="2" type="ORF">SASPL_131098</name>
</gene>
<feature type="compositionally biased region" description="Gly residues" evidence="1">
    <location>
        <begin position="10"/>
        <end position="19"/>
    </location>
</feature>
<comment type="caution">
    <text evidence="2">The sequence shown here is derived from an EMBL/GenBank/DDBJ whole genome shotgun (WGS) entry which is preliminary data.</text>
</comment>
<keyword evidence="3" id="KW-1185">Reference proteome</keyword>
<organism evidence="2">
    <name type="scientific">Salvia splendens</name>
    <name type="common">Scarlet sage</name>
    <dbReference type="NCBI Taxonomy" id="180675"/>
    <lineage>
        <taxon>Eukaryota</taxon>
        <taxon>Viridiplantae</taxon>
        <taxon>Streptophyta</taxon>
        <taxon>Embryophyta</taxon>
        <taxon>Tracheophyta</taxon>
        <taxon>Spermatophyta</taxon>
        <taxon>Magnoliopsida</taxon>
        <taxon>eudicotyledons</taxon>
        <taxon>Gunneridae</taxon>
        <taxon>Pentapetalae</taxon>
        <taxon>asterids</taxon>
        <taxon>lamiids</taxon>
        <taxon>Lamiales</taxon>
        <taxon>Lamiaceae</taxon>
        <taxon>Nepetoideae</taxon>
        <taxon>Mentheae</taxon>
        <taxon>Salviinae</taxon>
        <taxon>Salvia</taxon>
        <taxon>Salvia subgen. Calosphace</taxon>
        <taxon>core Calosphace</taxon>
    </lineage>
</organism>
<dbReference type="AlphaFoldDB" id="A0A8X8X9F2"/>
<reference evidence="2" key="1">
    <citation type="submission" date="2018-01" db="EMBL/GenBank/DDBJ databases">
        <authorList>
            <person name="Mao J.F."/>
        </authorList>
    </citation>
    <scope>NUCLEOTIDE SEQUENCE</scope>
    <source>
        <strain evidence="2">Huo1</strain>
        <tissue evidence="2">Leaf</tissue>
    </source>
</reference>
<reference evidence="2" key="2">
    <citation type="submission" date="2020-08" db="EMBL/GenBank/DDBJ databases">
        <title>Plant Genome Project.</title>
        <authorList>
            <person name="Zhang R.-G."/>
        </authorList>
    </citation>
    <scope>NUCLEOTIDE SEQUENCE</scope>
    <source>
        <strain evidence="2">Huo1</strain>
        <tissue evidence="2">Leaf</tissue>
    </source>
</reference>
<evidence type="ECO:0000256" key="1">
    <source>
        <dbReference type="SAM" id="MobiDB-lite"/>
    </source>
</evidence>
<evidence type="ECO:0000313" key="3">
    <source>
        <dbReference type="Proteomes" id="UP000298416"/>
    </source>
</evidence>
<name>A0A8X8X9F2_SALSN</name>
<sequence length="86" mass="9385">MVKCKRDSGRGGARCGGHGEIPPNEEFVRQRDLHDIKNNAMGEQMGDSEGPDVAKRMVKFKEISTIRVSKGALRSTCRQGGRGLGK</sequence>
<dbReference type="Proteomes" id="UP000298416">
    <property type="component" value="Unassembled WGS sequence"/>
</dbReference>
<evidence type="ECO:0000313" key="2">
    <source>
        <dbReference type="EMBL" id="KAG6408095.1"/>
    </source>
</evidence>
<accession>A0A8X8X9F2</accession>